<dbReference type="AlphaFoldDB" id="A0A1S1HS62"/>
<accession>A0A1S1HS62</accession>
<dbReference type="GO" id="GO:0016841">
    <property type="term" value="F:ammonia-lyase activity"/>
    <property type="evidence" value="ECO:0007669"/>
    <property type="project" value="UniProtKB-ARBA"/>
</dbReference>
<dbReference type="EMBL" id="LVIE01000112">
    <property type="protein sequence ID" value="OHT24847.1"/>
    <property type="molecule type" value="Genomic_DNA"/>
</dbReference>
<protein>
    <recommendedName>
        <fullName evidence="3">Histidine ammonia-lyase</fullName>
    </recommendedName>
</protein>
<dbReference type="Pfam" id="PF00221">
    <property type="entry name" value="Lyase_aromatic"/>
    <property type="match status" value="1"/>
</dbReference>
<dbReference type="Gene3D" id="1.10.275.10">
    <property type="entry name" value="Fumarase/aspartase (N-terminal domain)"/>
    <property type="match status" value="1"/>
</dbReference>
<keyword evidence="2" id="KW-1185">Reference proteome</keyword>
<dbReference type="PANTHER" id="PTHR10362">
    <property type="entry name" value="HISTIDINE AMMONIA-LYASE"/>
    <property type="match status" value="1"/>
</dbReference>
<dbReference type="Proteomes" id="UP000179588">
    <property type="component" value="Unassembled WGS sequence"/>
</dbReference>
<evidence type="ECO:0000313" key="1">
    <source>
        <dbReference type="EMBL" id="OHT24847.1"/>
    </source>
</evidence>
<gene>
    <name evidence="1" type="ORF">A3Q29_03910</name>
</gene>
<sequence>MLLSFIKRIFMIKLNGNSLTPSIVESIANGEKVCVDPFAMEKVKLAHSILIKAALQGVKIYGLTVGVGLNKDQEWIDLNGKLTNEIIEKSVQFNINLLRAHSVGVGASIEKNIVRALIAIRLNNLLSAHSGIQPAIINSYIAFLNLDIIPVIPVVGSVGEADITIISHVGLAMIGEGNVIYKGKQCIAIDALSDAKVPLIKPWAKDALSILSSNAYSAAIASLALAKMARYLDINEIAYSLTLQSLNGNLSPFNELVLSVRPYDEVNAMGDKLRQLTSGSSLELSDPSRELQDPLSFRCGVYILAALRKYYDEAYSQLYIQLNSSDDNPCVLLDNIDEADYSDSVVPSANFETLPWVLALENLQLALAHNGLSQVQQIIKFSDPRLTHLSRYLGADKTVHGLAALEKTAVSLGTQIKLLAYPVSLDYLPVSGGVEDIATNAPLSADRLLAQILYSFDLLSILLLYAAQAIDLRVQKNKMLRLSPSALNLYSRIRDKVGFIEADRSLSTDLSVINQLITNWDRNCH</sequence>
<dbReference type="InterPro" id="IPR024083">
    <property type="entry name" value="Fumarase/histidase_N"/>
</dbReference>
<dbReference type="InterPro" id="IPR001106">
    <property type="entry name" value="Aromatic_Lyase"/>
</dbReference>
<name>A0A1S1HS62_PROST</name>
<dbReference type="InterPro" id="IPR008948">
    <property type="entry name" value="L-Aspartase-like"/>
</dbReference>
<evidence type="ECO:0008006" key="3">
    <source>
        <dbReference type="Google" id="ProtNLM"/>
    </source>
</evidence>
<dbReference type="Gene3D" id="1.20.200.10">
    <property type="entry name" value="Fumarase/aspartase (Central domain)"/>
    <property type="match status" value="1"/>
</dbReference>
<proteinExistence type="predicted"/>
<reference evidence="1 2" key="1">
    <citation type="submission" date="2016-03" db="EMBL/GenBank/DDBJ databases">
        <title>Genome sequence of Providencia stuartii strain, isolated from the salivary glands of larval Lucilia sericata.</title>
        <authorList>
            <person name="Yuan Y."/>
            <person name="Zhang Y."/>
            <person name="Fu S."/>
            <person name="Crippen T.L."/>
            <person name="Visi D."/>
            <person name="Benbow M.E."/>
            <person name="Allen M."/>
            <person name="Tomberlin J.K."/>
            <person name="Sze S.-H."/>
            <person name="Tarone A.M."/>
        </authorList>
    </citation>
    <scope>NUCLEOTIDE SEQUENCE [LARGE SCALE GENOMIC DNA]</scope>
    <source>
        <strain evidence="1 2">Crippen</strain>
    </source>
</reference>
<comment type="caution">
    <text evidence="1">The sequence shown here is derived from an EMBL/GenBank/DDBJ whole genome shotgun (WGS) entry which is preliminary data.</text>
</comment>
<organism evidence="1 2">
    <name type="scientific">Providencia stuartii</name>
    <dbReference type="NCBI Taxonomy" id="588"/>
    <lineage>
        <taxon>Bacteria</taxon>
        <taxon>Pseudomonadati</taxon>
        <taxon>Pseudomonadota</taxon>
        <taxon>Gammaproteobacteria</taxon>
        <taxon>Enterobacterales</taxon>
        <taxon>Morganellaceae</taxon>
        <taxon>Providencia</taxon>
    </lineage>
</organism>
<evidence type="ECO:0000313" key="2">
    <source>
        <dbReference type="Proteomes" id="UP000179588"/>
    </source>
</evidence>
<dbReference type="SUPFAM" id="SSF48557">
    <property type="entry name" value="L-aspartase-like"/>
    <property type="match status" value="1"/>
</dbReference>
<dbReference type="CDD" id="cd00332">
    <property type="entry name" value="PAL-HAL"/>
    <property type="match status" value="1"/>
</dbReference>